<dbReference type="CDD" id="cd01651">
    <property type="entry name" value="RT_G2_intron"/>
    <property type="match status" value="1"/>
</dbReference>
<dbReference type="InterPro" id="IPR000477">
    <property type="entry name" value="RT_dom"/>
</dbReference>
<gene>
    <name evidence="2" type="ORF">SAMN02745229_03426</name>
</gene>
<reference evidence="3" key="1">
    <citation type="submission" date="2016-11" db="EMBL/GenBank/DDBJ databases">
        <authorList>
            <person name="Varghese N."/>
            <person name="Submissions S."/>
        </authorList>
    </citation>
    <scope>NUCLEOTIDE SEQUENCE [LARGE SCALE GENOMIC DNA]</scope>
    <source>
        <strain evidence="3">DSM 3071</strain>
    </source>
</reference>
<dbReference type="GO" id="GO:0003964">
    <property type="term" value="F:RNA-directed DNA polymerase activity"/>
    <property type="evidence" value="ECO:0007669"/>
    <property type="project" value="UniProtKB-KW"/>
</dbReference>
<dbReference type="SUPFAM" id="SSF56672">
    <property type="entry name" value="DNA/RNA polymerases"/>
    <property type="match status" value="1"/>
</dbReference>
<keyword evidence="2" id="KW-0695">RNA-directed DNA polymerase</keyword>
<keyword evidence="2" id="KW-0548">Nucleotidyltransferase</keyword>
<dbReference type="PROSITE" id="PS50878">
    <property type="entry name" value="RT_POL"/>
    <property type="match status" value="1"/>
</dbReference>
<dbReference type="PANTHER" id="PTHR34047">
    <property type="entry name" value="NUCLEAR INTRON MATURASE 1, MITOCHONDRIAL-RELATED"/>
    <property type="match status" value="1"/>
</dbReference>
<evidence type="ECO:0000259" key="1">
    <source>
        <dbReference type="PROSITE" id="PS50878"/>
    </source>
</evidence>
<dbReference type="PANTHER" id="PTHR34047:SF8">
    <property type="entry name" value="PROTEIN YKFC"/>
    <property type="match status" value="1"/>
</dbReference>
<dbReference type="InterPro" id="IPR051083">
    <property type="entry name" value="GrpII_Intron_Splice-Mob/Def"/>
</dbReference>
<sequence>MTTKLERIAEISARTAKPVFTSLYHMIDADLLKQCFNEIDGKKAVGIDEVTKEEYGEQLDSNVKDLVRRLKNKAYKPLPTKRVFIPKGNGKMRPLGIASFEDKMVQLALKKVLEAIYEPRFLNCMYGFRPNRGCHEALRDVYQHLSRGKINYIVDADVKGFFDHIDHEWMMRFLEWHIKDPNILWLIRKYLKAGVMVDGTFEDTEEGTIQGGNISPTLANVYMHNVLTLWFKLVVRKEARGDCFLVNYADDFVAGFQYKSDAENYYSALQVRMAKFNLELEESKSRLIEFGRYAEQNRKSRGLGKPETFDFLGFTFFMGKSRKGFPCPMVKTSRKKFEKSLKSFKTWLYDNRNQPAGNLIQQLNVKLVGYYQYYSVTFNGFKMSAFLHRVQQFLHKVLNRRGCGRTYTWDGFIDLLKVFPLAKPKVYYALY</sequence>
<dbReference type="NCBIfam" id="TIGR04416">
    <property type="entry name" value="group_II_RT_mat"/>
    <property type="match status" value="1"/>
</dbReference>
<name>A0A1M6CZB5_BUTFI</name>
<organism evidence="2 3">
    <name type="scientific">Butyrivibrio fibrisolvens DSM 3071</name>
    <dbReference type="NCBI Taxonomy" id="1121131"/>
    <lineage>
        <taxon>Bacteria</taxon>
        <taxon>Bacillati</taxon>
        <taxon>Bacillota</taxon>
        <taxon>Clostridia</taxon>
        <taxon>Lachnospirales</taxon>
        <taxon>Lachnospiraceae</taxon>
        <taxon>Butyrivibrio</taxon>
    </lineage>
</organism>
<dbReference type="OrthoDB" id="9788687at2"/>
<dbReference type="InterPro" id="IPR043502">
    <property type="entry name" value="DNA/RNA_pol_sf"/>
</dbReference>
<evidence type="ECO:0000313" key="3">
    <source>
        <dbReference type="Proteomes" id="UP000184278"/>
    </source>
</evidence>
<dbReference type="RefSeq" id="WP_073389559.1">
    <property type="nucleotide sequence ID" value="NZ_FQXK01000036.1"/>
</dbReference>
<dbReference type="EMBL" id="FQXK01000036">
    <property type="protein sequence ID" value="SHI66415.1"/>
    <property type="molecule type" value="Genomic_DNA"/>
</dbReference>
<accession>A0A1M6CZB5</accession>
<dbReference type="GeneID" id="89511116"/>
<dbReference type="Proteomes" id="UP000184278">
    <property type="component" value="Unassembled WGS sequence"/>
</dbReference>
<keyword evidence="3" id="KW-1185">Reference proteome</keyword>
<dbReference type="AlphaFoldDB" id="A0A1M6CZB5"/>
<dbReference type="InterPro" id="IPR030931">
    <property type="entry name" value="Group_II_RT_mat"/>
</dbReference>
<dbReference type="STRING" id="1121131.SAMN02745229_03426"/>
<evidence type="ECO:0000313" key="2">
    <source>
        <dbReference type="EMBL" id="SHI66415.1"/>
    </source>
</evidence>
<feature type="domain" description="Reverse transcriptase" evidence="1">
    <location>
        <begin position="66"/>
        <end position="316"/>
    </location>
</feature>
<proteinExistence type="predicted"/>
<protein>
    <submittedName>
        <fullName evidence="2">Group II intron reverse transcriptase/maturase</fullName>
    </submittedName>
</protein>
<keyword evidence="2" id="KW-0808">Transferase</keyword>
<dbReference type="Pfam" id="PF00078">
    <property type="entry name" value="RVT_1"/>
    <property type="match status" value="1"/>
</dbReference>